<feature type="domain" description="PAS" evidence="1">
    <location>
        <begin position="6"/>
        <end position="59"/>
    </location>
</feature>
<evidence type="ECO:0000259" key="1">
    <source>
        <dbReference type="PROSITE" id="PS50112"/>
    </source>
</evidence>
<evidence type="ECO:0000259" key="2">
    <source>
        <dbReference type="PROSITE" id="PS50883"/>
    </source>
</evidence>
<dbReference type="Pfam" id="PF00563">
    <property type="entry name" value="EAL"/>
    <property type="match status" value="1"/>
</dbReference>
<dbReference type="PROSITE" id="PS50112">
    <property type="entry name" value="PAS"/>
    <property type="match status" value="1"/>
</dbReference>
<proteinExistence type="predicted"/>
<dbReference type="SMART" id="SM00091">
    <property type="entry name" value="PAS"/>
    <property type="match status" value="1"/>
</dbReference>
<dbReference type="CDD" id="cd00130">
    <property type="entry name" value="PAS"/>
    <property type="match status" value="1"/>
</dbReference>
<dbReference type="InterPro" id="IPR029787">
    <property type="entry name" value="Nucleotide_cyclase"/>
</dbReference>
<dbReference type="InterPro" id="IPR013767">
    <property type="entry name" value="PAS_fold"/>
</dbReference>
<dbReference type="InterPro" id="IPR043128">
    <property type="entry name" value="Rev_trsase/Diguanyl_cyclase"/>
</dbReference>
<dbReference type="Pfam" id="PF00990">
    <property type="entry name" value="GGDEF"/>
    <property type="match status" value="1"/>
</dbReference>
<evidence type="ECO:0000313" key="4">
    <source>
        <dbReference type="EMBL" id="MFC7409085.1"/>
    </source>
</evidence>
<dbReference type="InterPro" id="IPR035919">
    <property type="entry name" value="EAL_sf"/>
</dbReference>
<dbReference type="InterPro" id="IPR052155">
    <property type="entry name" value="Biofilm_reg_signaling"/>
</dbReference>
<keyword evidence="5" id="KW-1185">Reference proteome</keyword>
<evidence type="ECO:0000313" key="5">
    <source>
        <dbReference type="Proteomes" id="UP001596501"/>
    </source>
</evidence>
<protein>
    <submittedName>
        <fullName evidence="4">Bifunctional diguanylate cyclase/phosphodiesterase</fullName>
    </submittedName>
</protein>
<dbReference type="CDD" id="cd01949">
    <property type="entry name" value="GGDEF"/>
    <property type="match status" value="1"/>
</dbReference>
<dbReference type="Gene3D" id="3.20.20.450">
    <property type="entry name" value="EAL domain"/>
    <property type="match status" value="1"/>
</dbReference>
<dbReference type="Pfam" id="PF00989">
    <property type="entry name" value="PAS"/>
    <property type="match status" value="1"/>
</dbReference>
<feature type="domain" description="EAL" evidence="2">
    <location>
        <begin position="307"/>
        <end position="560"/>
    </location>
</feature>
<dbReference type="NCBIfam" id="TIGR00229">
    <property type="entry name" value="sensory_box"/>
    <property type="match status" value="1"/>
</dbReference>
<dbReference type="InterPro" id="IPR001633">
    <property type="entry name" value="EAL_dom"/>
</dbReference>
<feature type="domain" description="GGDEF" evidence="3">
    <location>
        <begin position="165"/>
        <end position="298"/>
    </location>
</feature>
<dbReference type="PANTHER" id="PTHR44757">
    <property type="entry name" value="DIGUANYLATE CYCLASE DGCP"/>
    <property type="match status" value="1"/>
</dbReference>
<sequence>MRSEHVEPLERTAIDAAPDGVLMVDAQGLILKANPAMEVLSGYSRAEMEGRSVNMFMPERMRAKHADLMAGYFVQPVARPMGLVRQLQLMRNDGTMVPVDIALGHCSVAGEPAAVVFIRDMTEVRRLQDDMQYQATHDSLTGLANRWMFGQHFEQAIQRANRSDRPLALLLLDLDDFKGINDAHGHAVGDQVLMEVARRLRGALRAGDVLSRLGGDEFTVLLPELPSLTHAQQVAEKLQRLLSAPCRLQGCEVSLGASIGLACYPSDAQDTETLMRYADMAMYAAKGRGRGVWAAYEPHMSQALAEKNQLHDRLKQAMDRGGLELHYQPQVAVAGGGIVGVEALLRWHDPELGPISPERFIPVAVRSGLIQTLGDWVLDTACRQSAHWARAGTPVRISVNLSAQQFRQTDLVDRLAQLMAQHGTQPDMLELEITETEAMADPDMAREVLLRLRALGVSIALDDFGTGYSSLSYLRLLPVSRLKIDREFTRHIMSRPDDATLVRAVIALAHTLGLPVVAEGVETEGQLRFLRQHHCEVFQGWLYAKALPADEVSAMLLAELLPGEADEATPRYA</sequence>
<dbReference type="PANTHER" id="PTHR44757:SF2">
    <property type="entry name" value="BIOFILM ARCHITECTURE MAINTENANCE PROTEIN MBAA"/>
    <property type="match status" value="1"/>
</dbReference>
<dbReference type="Gene3D" id="3.30.70.270">
    <property type="match status" value="1"/>
</dbReference>
<dbReference type="SUPFAM" id="SSF55785">
    <property type="entry name" value="PYP-like sensor domain (PAS domain)"/>
    <property type="match status" value="1"/>
</dbReference>
<dbReference type="PROSITE" id="PS50887">
    <property type="entry name" value="GGDEF"/>
    <property type="match status" value="1"/>
</dbReference>
<dbReference type="PROSITE" id="PS50883">
    <property type="entry name" value="EAL"/>
    <property type="match status" value="1"/>
</dbReference>
<comment type="caution">
    <text evidence="4">The sequence shown here is derived from an EMBL/GenBank/DDBJ whole genome shotgun (WGS) entry which is preliminary data.</text>
</comment>
<dbReference type="NCBIfam" id="TIGR00254">
    <property type="entry name" value="GGDEF"/>
    <property type="match status" value="1"/>
</dbReference>
<dbReference type="SUPFAM" id="SSF55073">
    <property type="entry name" value="Nucleotide cyclase"/>
    <property type="match status" value="1"/>
</dbReference>
<dbReference type="InterPro" id="IPR000014">
    <property type="entry name" value="PAS"/>
</dbReference>
<organism evidence="4 5">
    <name type="scientific">Hydrogenophaga atypica</name>
    <dbReference type="NCBI Taxonomy" id="249409"/>
    <lineage>
        <taxon>Bacteria</taxon>
        <taxon>Pseudomonadati</taxon>
        <taxon>Pseudomonadota</taxon>
        <taxon>Betaproteobacteria</taxon>
        <taxon>Burkholderiales</taxon>
        <taxon>Comamonadaceae</taxon>
        <taxon>Hydrogenophaga</taxon>
    </lineage>
</organism>
<dbReference type="InterPro" id="IPR035965">
    <property type="entry name" value="PAS-like_dom_sf"/>
</dbReference>
<dbReference type="SMART" id="SM00052">
    <property type="entry name" value="EAL"/>
    <property type="match status" value="1"/>
</dbReference>
<dbReference type="CDD" id="cd01948">
    <property type="entry name" value="EAL"/>
    <property type="match status" value="1"/>
</dbReference>
<dbReference type="RefSeq" id="WP_382222288.1">
    <property type="nucleotide sequence ID" value="NZ_JBHTCA010000005.1"/>
</dbReference>
<name>A0ABW2QI49_9BURK</name>
<accession>A0ABW2QI49</accession>
<dbReference type="EMBL" id="JBHTCA010000005">
    <property type="protein sequence ID" value="MFC7409085.1"/>
    <property type="molecule type" value="Genomic_DNA"/>
</dbReference>
<dbReference type="InterPro" id="IPR000160">
    <property type="entry name" value="GGDEF_dom"/>
</dbReference>
<reference evidence="5" key="1">
    <citation type="journal article" date="2019" name="Int. J. Syst. Evol. Microbiol.">
        <title>The Global Catalogue of Microorganisms (GCM) 10K type strain sequencing project: providing services to taxonomists for standard genome sequencing and annotation.</title>
        <authorList>
            <consortium name="The Broad Institute Genomics Platform"/>
            <consortium name="The Broad Institute Genome Sequencing Center for Infectious Disease"/>
            <person name="Wu L."/>
            <person name="Ma J."/>
        </authorList>
    </citation>
    <scope>NUCLEOTIDE SEQUENCE [LARGE SCALE GENOMIC DNA]</scope>
    <source>
        <strain evidence="5">CGMCC 1.12371</strain>
    </source>
</reference>
<evidence type="ECO:0000259" key="3">
    <source>
        <dbReference type="PROSITE" id="PS50887"/>
    </source>
</evidence>
<gene>
    <name evidence="4" type="ORF">ACFQPB_09460</name>
</gene>
<dbReference type="SMART" id="SM00267">
    <property type="entry name" value="GGDEF"/>
    <property type="match status" value="1"/>
</dbReference>
<dbReference type="SUPFAM" id="SSF141868">
    <property type="entry name" value="EAL domain-like"/>
    <property type="match status" value="1"/>
</dbReference>
<dbReference type="Proteomes" id="UP001596501">
    <property type="component" value="Unassembled WGS sequence"/>
</dbReference>
<dbReference type="Gene3D" id="3.30.450.20">
    <property type="entry name" value="PAS domain"/>
    <property type="match status" value="1"/>
</dbReference>